<dbReference type="OrthoDB" id="9775255at2"/>
<dbReference type="InterPro" id="IPR016195">
    <property type="entry name" value="Pol/histidinol_Pase-like"/>
</dbReference>
<evidence type="ECO:0000313" key="11">
    <source>
        <dbReference type="Proteomes" id="UP000078383"/>
    </source>
</evidence>
<dbReference type="UniPathway" id="UPA00031">
    <property type="reaction ID" value="UER00013"/>
</dbReference>
<name>A0A174Z610_9FIRM</name>
<dbReference type="GO" id="GO:0000105">
    <property type="term" value="P:L-histidine biosynthetic process"/>
    <property type="evidence" value="ECO:0007669"/>
    <property type="project" value="UniProtKB-UniRule"/>
</dbReference>
<dbReference type="GO" id="GO:0005737">
    <property type="term" value="C:cytoplasm"/>
    <property type="evidence" value="ECO:0007669"/>
    <property type="project" value="TreeGrafter"/>
</dbReference>
<accession>A0A174Z610</accession>
<feature type="domain" description="Polymerase/histidinol phosphatase N-terminal" evidence="9">
    <location>
        <begin position="4"/>
        <end position="90"/>
    </location>
</feature>
<dbReference type="InterPro" id="IPR010140">
    <property type="entry name" value="Histidinol_P_phosphatase_HisJ"/>
</dbReference>
<evidence type="ECO:0000256" key="7">
    <source>
        <dbReference type="ARBA" id="ARBA00049158"/>
    </source>
</evidence>
<evidence type="ECO:0000256" key="1">
    <source>
        <dbReference type="ARBA" id="ARBA00004970"/>
    </source>
</evidence>
<keyword evidence="4 8" id="KW-0028">Amino-acid biosynthesis</keyword>
<dbReference type="RefSeq" id="WP_055170626.1">
    <property type="nucleotide sequence ID" value="NZ_CZBX01000001.1"/>
</dbReference>
<sequence>MIRCDAHMHTRFSEDSDASVHSMLDAAIERGMEAVCITDHLDKDFPKTPDFPAGAFLFDLGNYFQRLTQLKEEYQKKLEVRIGVEIGLQPHLGEYYRELTEKYPFDFVIGSVHLIHGQDPYYRTFFEGRSDEEAYQEAFQVTIENLKKVNSFDSLGHLDYVVRYGTHQAEEYSYKKYAEEIDEILKILIAQGKGLEMNMAGMKYGLGFPNPHPDVIRRYRELGGEIVTIGADAHRPEHVAFDFDKAGEILISCGFSYYAEFKGRKPIFKRIVP</sequence>
<keyword evidence="6 8" id="KW-0368">Histidine biosynthesis</keyword>
<dbReference type="Gene3D" id="3.20.20.140">
    <property type="entry name" value="Metal-dependent hydrolases"/>
    <property type="match status" value="1"/>
</dbReference>
<dbReference type="GO" id="GO:0004401">
    <property type="term" value="F:histidinol-phosphatase activity"/>
    <property type="evidence" value="ECO:0007669"/>
    <property type="project" value="UniProtKB-UniRule"/>
</dbReference>
<evidence type="ECO:0000259" key="9">
    <source>
        <dbReference type="SMART" id="SM00481"/>
    </source>
</evidence>
<organism evidence="10 11">
    <name type="scientific">[Ruminococcus] torques</name>
    <dbReference type="NCBI Taxonomy" id="33039"/>
    <lineage>
        <taxon>Bacteria</taxon>
        <taxon>Bacillati</taxon>
        <taxon>Bacillota</taxon>
        <taxon>Clostridia</taxon>
        <taxon>Lachnospirales</taxon>
        <taxon>Lachnospiraceae</taxon>
        <taxon>Mediterraneibacter</taxon>
    </lineage>
</organism>
<dbReference type="PANTHER" id="PTHR21039:SF0">
    <property type="entry name" value="HISTIDINOL-PHOSPHATASE"/>
    <property type="match status" value="1"/>
</dbReference>
<dbReference type="EC" id="3.1.3.15" evidence="3 8"/>
<proteinExistence type="inferred from homology"/>
<dbReference type="SMART" id="SM00481">
    <property type="entry name" value="POLIIIAc"/>
    <property type="match status" value="1"/>
</dbReference>
<evidence type="ECO:0000313" key="10">
    <source>
        <dbReference type="EMBL" id="CUQ81382.1"/>
    </source>
</evidence>
<evidence type="ECO:0000256" key="6">
    <source>
        <dbReference type="ARBA" id="ARBA00023102"/>
    </source>
</evidence>
<dbReference type="Proteomes" id="UP000078383">
    <property type="component" value="Unassembled WGS sequence"/>
</dbReference>
<keyword evidence="5 8" id="KW-0378">Hydrolase</keyword>
<evidence type="ECO:0000256" key="4">
    <source>
        <dbReference type="ARBA" id="ARBA00022605"/>
    </source>
</evidence>
<protein>
    <recommendedName>
        <fullName evidence="3 8">Histidinol-phosphatase</fullName>
        <shortName evidence="8">HolPase</shortName>
        <ecNumber evidence="3 8">3.1.3.15</ecNumber>
    </recommendedName>
</protein>
<dbReference type="AlphaFoldDB" id="A0A174Z610"/>
<comment type="catalytic activity">
    <reaction evidence="7 8">
        <text>L-histidinol phosphate + H2O = L-histidinol + phosphate</text>
        <dbReference type="Rhea" id="RHEA:14465"/>
        <dbReference type="ChEBI" id="CHEBI:15377"/>
        <dbReference type="ChEBI" id="CHEBI:43474"/>
        <dbReference type="ChEBI" id="CHEBI:57699"/>
        <dbReference type="ChEBI" id="CHEBI:57980"/>
        <dbReference type="EC" id="3.1.3.15"/>
    </reaction>
</comment>
<dbReference type="Pfam" id="PF02811">
    <property type="entry name" value="PHP"/>
    <property type="match status" value="1"/>
</dbReference>
<dbReference type="InterPro" id="IPR004013">
    <property type="entry name" value="PHP_dom"/>
</dbReference>
<evidence type="ECO:0000256" key="2">
    <source>
        <dbReference type="ARBA" id="ARBA00009152"/>
    </source>
</evidence>
<comment type="similarity">
    <text evidence="2 8">Belongs to the PHP hydrolase family. HisK subfamily.</text>
</comment>
<dbReference type="NCBIfam" id="TIGR01856">
    <property type="entry name" value="hisJ_fam"/>
    <property type="match status" value="1"/>
</dbReference>
<reference evidence="10 11" key="1">
    <citation type="submission" date="2015-09" db="EMBL/GenBank/DDBJ databases">
        <authorList>
            <consortium name="Pathogen Informatics"/>
        </authorList>
    </citation>
    <scope>NUCLEOTIDE SEQUENCE [LARGE SCALE GENOMIC DNA]</scope>
    <source>
        <strain evidence="10 11">2789STDY5834889</strain>
    </source>
</reference>
<evidence type="ECO:0000256" key="5">
    <source>
        <dbReference type="ARBA" id="ARBA00022801"/>
    </source>
</evidence>
<comment type="pathway">
    <text evidence="1 8">Amino-acid biosynthesis; L-histidine biosynthesis; L-histidine from 5-phospho-alpha-D-ribose 1-diphosphate: step 8/9.</text>
</comment>
<dbReference type="InterPro" id="IPR003141">
    <property type="entry name" value="Pol/His_phosphatase_N"/>
</dbReference>
<dbReference type="PANTHER" id="PTHR21039">
    <property type="entry name" value="HISTIDINOL PHOSPHATASE-RELATED"/>
    <property type="match status" value="1"/>
</dbReference>
<evidence type="ECO:0000256" key="3">
    <source>
        <dbReference type="ARBA" id="ARBA00013085"/>
    </source>
</evidence>
<dbReference type="EMBL" id="CZBX01000001">
    <property type="protein sequence ID" value="CUQ81382.1"/>
    <property type="molecule type" value="Genomic_DNA"/>
</dbReference>
<dbReference type="SUPFAM" id="SSF89550">
    <property type="entry name" value="PHP domain-like"/>
    <property type="match status" value="1"/>
</dbReference>
<gene>
    <name evidence="10" type="ORF">ERS852502_00281</name>
</gene>
<evidence type="ECO:0000256" key="8">
    <source>
        <dbReference type="RuleBase" id="RU366003"/>
    </source>
</evidence>